<keyword evidence="3" id="KW-1185">Reference proteome</keyword>
<proteinExistence type="predicted"/>
<dbReference type="Proteomes" id="UP000198762">
    <property type="component" value="Unassembled WGS sequence"/>
</dbReference>
<accession>A0A1I0B8U8</accession>
<name>A0A1I0B8U8_9GAMM</name>
<evidence type="ECO:0000313" key="3">
    <source>
        <dbReference type="Proteomes" id="UP000198762"/>
    </source>
</evidence>
<sequence length="61" mass="7156">MHHRKSQTQTVAAAKAGISERSARRIDQQLHQPQKRERNWRTRKDPLAEVWDSIVLPLLES</sequence>
<gene>
    <name evidence="2" type="ORF">SAMN04487962_103281</name>
</gene>
<evidence type="ECO:0000256" key="1">
    <source>
        <dbReference type="SAM" id="MobiDB-lite"/>
    </source>
</evidence>
<reference evidence="3" key="1">
    <citation type="submission" date="2016-10" db="EMBL/GenBank/DDBJ databases">
        <authorList>
            <person name="Varghese N."/>
            <person name="Submissions S."/>
        </authorList>
    </citation>
    <scope>NUCLEOTIDE SEQUENCE [LARGE SCALE GENOMIC DNA]</scope>
    <source>
        <strain evidence="3">CGMCC 1.6489</strain>
    </source>
</reference>
<dbReference type="AlphaFoldDB" id="A0A1I0B8U8"/>
<dbReference type="EMBL" id="FOHZ01000003">
    <property type="protein sequence ID" value="SET03220.1"/>
    <property type="molecule type" value="Genomic_DNA"/>
</dbReference>
<protein>
    <submittedName>
        <fullName evidence="2">Uncharacterized protein</fullName>
    </submittedName>
</protein>
<evidence type="ECO:0000313" key="2">
    <source>
        <dbReference type="EMBL" id="SET03220.1"/>
    </source>
</evidence>
<feature type="compositionally biased region" description="Basic and acidic residues" evidence="1">
    <location>
        <begin position="21"/>
        <end position="43"/>
    </location>
</feature>
<organism evidence="2 3">
    <name type="scientific">Marinobacter segnicrescens</name>
    <dbReference type="NCBI Taxonomy" id="430453"/>
    <lineage>
        <taxon>Bacteria</taxon>
        <taxon>Pseudomonadati</taxon>
        <taxon>Pseudomonadota</taxon>
        <taxon>Gammaproteobacteria</taxon>
        <taxon>Pseudomonadales</taxon>
        <taxon>Marinobacteraceae</taxon>
        <taxon>Marinobacter</taxon>
    </lineage>
</organism>
<feature type="non-terminal residue" evidence="2">
    <location>
        <position position="61"/>
    </location>
</feature>
<feature type="region of interest" description="Disordered" evidence="1">
    <location>
        <begin position="1"/>
        <end position="43"/>
    </location>
</feature>